<evidence type="ECO:0000313" key="1">
    <source>
        <dbReference type="EMBL" id="CAB4862896.1"/>
    </source>
</evidence>
<protein>
    <submittedName>
        <fullName evidence="1">Unannotated protein</fullName>
    </submittedName>
</protein>
<proteinExistence type="predicted"/>
<accession>A0A6J7CY22</accession>
<sequence>MPGLIAIKDMVQQAGAASLGEELGAKTNQATGWDDVIHAHPAGAVVDHLLHAALAQRH</sequence>
<gene>
    <name evidence="1" type="ORF">UFOPK3425_00247</name>
</gene>
<reference evidence="1" key="1">
    <citation type="submission" date="2020-05" db="EMBL/GenBank/DDBJ databases">
        <authorList>
            <person name="Chiriac C."/>
            <person name="Salcher M."/>
            <person name="Ghai R."/>
            <person name="Kavagutti S V."/>
        </authorList>
    </citation>
    <scope>NUCLEOTIDE SEQUENCE</scope>
</reference>
<name>A0A6J7CY22_9ZZZZ</name>
<organism evidence="1">
    <name type="scientific">freshwater metagenome</name>
    <dbReference type="NCBI Taxonomy" id="449393"/>
    <lineage>
        <taxon>unclassified sequences</taxon>
        <taxon>metagenomes</taxon>
        <taxon>ecological metagenomes</taxon>
    </lineage>
</organism>
<dbReference type="AlphaFoldDB" id="A0A6J7CY22"/>
<dbReference type="EMBL" id="CAFBLV010000027">
    <property type="protein sequence ID" value="CAB4862896.1"/>
    <property type="molecule type" value="Genomic_DNA"/>
</dbReference>